<organism evidence="2 3">
    <name type="scientific">Colletotrichum chrysophilum</name>
    <dbReference type="NCBI Taxonomy" id="1836956"/>
    <lineage>
        <taxon>Eukaryota</taxon>
        <taxon>Fungi</taxon>
        <taxon>Dikarya</taxon>
        <taxon>Ascomycota</taxon>
        <taxon>Pezizomycotina</taxon>
        <taxon>Sordariomycetes</taxon>
        <taxon>Hypocreomycetidae</taxon>
        <taxon>Glomerellales</taxon>
        <taxon>Glomerellaceae</taxon>
        <taxon>Colletotrichum</taxon>
        <taxon>Colletotrichum gloeosporioides species complex</taxon>
    </lineage>
</organism>
<dbReference type="Proteomes" id="UP001243330">
    <property type="component" value="Unassembled WGS sequence"/>
</dbReference>
<feature type="region of interest" description="Disordered" evidence="1">
    <location>
        <begin position="73"/>
        <end position="114"/>
    </location>
</feature>
<gene>
    <name evidence="2" type="ORF">CCHR01_15374</name>
</gene>
<sequence>MMDHSQSRVDYVVERNLEPDRDFADGLLVLALELRLASLSRAHVSLQVKYTHLYPAFRTSLCDGSLSFVRNRAGTRHSLRTTPSTKRRKSPSQGGKEHKNDTRKHRNLRSWTTHSLSRPRGTHIRFTTHTINPFSLFSSPFLLSPLFVTCSTACSRQQHFTALDEIMMTEPTYRRTLLVINTPQSLGHVKWGNRRPRLGLLPRRLVEGFHLSLLIHVIFRPFLCNCPLNVFAPGCWRKGGREEGEDGSMRSGRPCIRDTYFAIFFSEFEYDGIP</sequence>
<comment type="caution">
    <text evidence="2">The sequence shown here is derived from an EMBL/GenBank/DDBJ whole genome shotgun (WGS) entry which is preliminary data.</text>
</comment>
<protein>
    <submittedName>
        <fullName evidence="2">Uncharacterized protein</fullName>
    </submittedName>
</protein>
<dbReference type="AlphaFoldDB" id="A0AAD9A6B2"/>
<proteinExistence type="predicted"/>
<reference evidence="2" key="1">
    <citation type="submission" date="2023-01" db="EMBL/GenBank/DDBJ databases">
        <title>Colletotrichum chrysophilum M932 genome sequence.</title>
        <authorList>
            <person name="Baroncelli R."/>
        </authorList>
    </citation>
    <scope>NUCLEOTIDE SEQUENCE</scope>
    <source>
        <strain evidence="2">M932</strain>
    </source>
</reference>
<evidence type="ECO:0000256" key="1">
    <source>
        <dbReference type="SAM" id="MobiDB-lite"/>
    </source>
</evidence>
<name>A0AAD9A6B2_9PEZI</name>
<evidence type="ECO:0000313" key="3">
    <source>
        <dbReference type="Proteomes" id="UP001243330"/>
    </source>
</evidence>
<accession>A0AAD9A6B2</accession>
<feature type="compositionally biased region" description="Basic residues" evidence="1">
    <location>
        <begin position="73"/>
        <end position="90"/>
    </location>
</feature>
<keyword evidence="3" id="KW-1185">Reference proteome</keyword>
<evidence type="ECO:0000313" key="2">
    <source>
        <dbReference type="EMBL" id="KAK1841989.1"/>
    </source>
</evidence>
<dbReference type="EMBL" id="JAQOWY010000442">
    <property type="protein sequence ID" value="KAK1841989.1"/>
    <property type="molecule type" value="Genomic_DNA"/>
</dbReference>